<evidence type="ECO:0000313" key="2">
    <source>
        <dbReference type="EMBL" id="RKO96707.1"/>
    </source>
</evidence>
<accession>A0A4V1ITD8</accession>
<name>A0A4V1ITD8_9FUNG</name>
<evidence type="ECO:0000313" key="3">
    <source>
        <dbReference type="Proteomes" id="UP000268535"/>
    </source>
</evidence>
<sequence>MAPRARLGFARGGGGGFGGTLHRGLRGRHRLSRRMTLELEMLQRRQDEVRVGEHVVQVGLAEQHGLDAADEAARDPEREGRGDGVLDDVARRQQMGLADGELRADAPGGAVARRAGVRRGGRRRRCRRRLRCGRRGRGGRRRHGSGGGAAGPRTGEADPDERGIHEGRRAAQGAGRGGVEAADGEAPVGEDGAQPPVAPRDEHVAVGDVAVDDVERVQRCEGARGVGEKVAQDACRGRPRRGAEVGGRKVARRAVRRERQLEPDEPRRVAHVHRRRRQRQPPAGLGVVRQQPAQPLRRLPLGLERAGGARGCMAAPAMAMAMAGAPLTVLRRENQSRPGGPWRQSRGRRRRLGDLDGGRRQSIHERRCGSEKFREESGRRPRGRHAKIIPWPRPRGAWELGRVRARSRGRELRDAGRPGQRAEGTRRSKALKDIEDADDADDAWDAEDAEVDDEAEGAVGRRDRH</sequence>
<dbReference type="Proteomes" id="UP000268535">
    <property type="component" value="Unassembled WGS sequence"/>
</dbReference>
<organism evidence="2 3">
    <name type="scientific">Caulochytrium protostelioides</name>
    <dbReference type="NCBI Taxonomy" id="1555241"/>
    <lineage>
        <taxon>Eukaryota</taxon>
        <taxon>Fungi</taxon>
        <taxon>Fungi incertae sedis</taxon>
        <taxon>Chytridiomycota</taxon>
        <taxon>Chytridiomycota incertae sedis</taxon>
        <taxon>Chytridiomycetes</taxon>
        <taxon>Caulochytriales</taxon>
        <taxon>Caulochytriaceae</taxon>
        <taxon>Caulochytrium</taxon>
    </lineage>
</organism>
<feature type="region of interest" description="Disordered" evidence="1">
    <location>
        <begin position="331"/>
        <end position="465"/>
    </location>
</feature>
<feature type="compositionally biased region" description="Basic residues" evidence="1">
    <location>
        <begin position="115"/>
        <end position="144"/>
    </location>
</feature>
<feature type="region of interest" description="Disordered" evidence="1">
    <location>
        <begin position="225"/>
        <end position="291"/>
    </location>
</feature>
<feature type="compositionally biased region" description="Low complexity" evidence="1">
    <location>
        <begin position="105"/>
        <end position="114"/>
    </location>
</feature>
<feature type="compositionally biased region" description="Basic and acidic residues" evidence="1">
    <location>
        <begin position="352"/>
        <end position="379"/>
    </location>
</feature>
<feature type="compositionally biased region" description="Basic and acidic residues" evidence="1">
    <location>
        <begin position="423"/>
        <end position="434"/>
    </location>
</feature>
<dbReference type="EMBL" id="ML009685">
    <property type="protein sequence ID" value="RKO96707.1"/>
    <property type="molecule type" value="Genomic_DNA"/>
</dbReference>
<feature type="region of interest" description="Disordered" evidence="1">
    <location>
        <begin position="97"/>
        <end position="208"/>
    </location>
</feature>
<proteinExistence type="predicted"/>
<dbReference type="AlphaFoldDB" id="A0A4V1ITD8"/>
<feature type="compositionally biased region" description="Basic residues" evidence="1">
    <location>
        <begin position="269"/>
        <end position="279"/>
    </location>
</feature>
<feature type="compositionally biased region" description="Basic and acidic residues" evidence="1">
    <location>
        <begin position="160"/>
        <end position="169"/>
    </location>
</feature>
<evidence type="ECO:0000256" key="1">
    <source>
        <dbReference type="SAM" id="MobiDB-lite"/>
    </source>
</evidence>
<feature type="compositionally biased region" description="Basic and acidic residues" evidence="1">
    <location>
        <begin position="257"/>
        <end position="268"/>
    </location>
</feature>
<feature type="compositionally biased region" description="Acidic residues" evidence="1">
    <location>
        <begin position="435"/>
        <end position="456"/>
    </location>
</feature>
<reference evidence="3" key="1">
    <citation type="journal article" date="2018" name="Nat. Microbiol.">
        <title>Leveraging single-cell genomics to expand the fungal tree of life.</title>
        <authorList>
            <person name="Ahrendt S.R."/>
            <person name="Quandt C.A."/>
            <person name="Ciobanu D."/>
            <person name="Clum A."/>
            <person name="Salamov A."/>
            <person name="Andreopoulos B."/>
            <person name="Cheng J.F."/>
            <person name="Woyke T."/>
            <person name="Pelin A."/>
            <person name="Henrissat B."/>
            <person name="Reynolds N.K."/>
            <person name="Benny G.L."/>
            <person name="Smith M.E."/>
            <person name="James T.Y."/>
            <person name="Grigoriev I.V."/>
        </authorList>
    </citation>
    <scope>NUCLEOTIDE SEQUENCE [LARGE SCALE GENOMIC DNA]</scope>
    <source>
        <strain evidence="3">ATCC 52028</strain>
    </source>
</reference>
<protein>
    <submittedName>
        <fullName evidence="2">Uncharacterized protein</fullName>
    </submittedName>
</protein>
<gene>
    <name evidence="2" type="ORF">CAUPRSCDRAFT_11603</name>
</gene>